<dbReference type="InterPro" id="IPR017871">
    <property type="entry name" value="ABC_transporter-like_CS"/>
</dbReference>
<dbReference type="Pfam" id="PF00005">
    <property type="entry name" value="ABC_tran"/>
    <property type="match status" value="1"/>
</dbReference>
<comment type="similarity">
    <text evidence="1">Belongs to the ABC transporter superfamily.</text>
</comment>
<dbReference type="SUPFAM" id="SSF52540">
    <property type="entry name" value="P-loop containing nucleoside triphosphate hydrolases"/>
    <property type="match status" value="1"/>
</dbReference>
<dbReference type="InterPro" id="IPR050763">
    <property type="entry name" value="ABC_transporter_ATP-binding"/>
</dbReference>
<evidence type="ECO:0000313" key="8">
    <source>
        <dbReference type="Proteomes" id="UP000184139"/>
    </source>
</evidence>
<evidence type="ECO:0000256" key="4">
    <source>
        <dbReference type="ARBA" id="ARBA00022741"/>
    </source>
</evidence>
<gene>
    <name evidence="7" type="ORF">SAMN02745124_01712</name>
</gene>
<dbReference type="RefSeq" id="WP_244155814.1">
    <property type="nucleotide sequence ID" value="NZ_FQXS01000008.1"/>
</dbReference>
<dbReference type="AlphaFoldDB" id="A0A1M5VI97"/>
<evidence type="ECO:0000256" key="5">
    <source>
        <dbReference type="ARBA" id="ARBA00022840"/>
    </source>
</evidence>
<organism evidence="7 8">
    <name type="scientific">Desulfofustis glycolicus DSM 9705</name>
    <dbReference type="NCBI Taxonomy" id="1121409"/>
    <lineage>
        <taxon>Bacteria</taxon>
        <taxon>Pseudomonadati</taxon>
        <taxon>Thermodesulfobacteriota</taxon>
        <taxon>Desulfobulbia</taxon>
        <taxon>Desulfobulbales</taxon>
        <taxon>Desulfocapsaceae</taxon>
        <taxon>Desulfofustis</taxon>
    </lineage>
</organism>
<dbReference type="Gene3D" id="3.40.50.300">
    <property type="entry name" value="P-loop containing nucleotide triphosphate hydrolases"/>
    <property type="match status" value="1"/>
</dbReference>
<dbReference type="GO" id="GO:0005524">
    <property type="term" value="F:ATP binding"/>
    <property type="evidence" value="ECO:0007669"/>
    <property type="project" value="UniProtKB-KW"/>
</dbReference>
<reference evidence="7 8" key="1">
    <citation type="submission" date="2016-11" db="EMBL/GenBank/DDBJ databases">
        <authorList>
            <person name="Jaros S."/>
            <person name="Januszkiewicz K."/>
            <person name="Wedrychowicz H."/>
        </authorList>
    </citation>
    <scope>NUCLEOTIDE SEQUENCE [LARGE SCALE GENOMIC DNA]</scope>
    <source>
        <strain evidence="7 8">DSM 9705</strain>
    </source>
</reference>
<keyword evidence="4" id="KW-0547">Nucleotide-binding</keyword>
<dbReference type="PROSITE" id="PS50893">
    <property type="entry name" value="ABC_TRANSPORTER_2"/>
    <property type="match status" value="1"/>
</dbReference>
<keyword evidence="3" id="KW-0536">Nodulation</keyword>
<dbReference type="STRING" id="1121409.SAMN02745124_01712"/>
<dbReference type="EMBL" id="FQXS01000008">
    <property type="protein sequence ID" value="SHH74908.1"/>
    <property type="molecule type" value="Genomic_DNA"/>
</dbReference>
<sequence length="310" mass="34380">MRPDPAARHVIYDFGSTMALLDVLNLQKRFRSTMAVQDVSFSVETGSCFGLLGPNGAGKTTTMEIIEQIIPPSGGTILYKGGQRDQLFREEIGIQFQHTSLLNFLSVRETLDCYRALYRTQADLAELIERCDLTPLLERRNNQLSGGQRQRLMLALSLLNRPQLVFLDEPSTGLDPQSRRHLWQIVQDIKAGGTTIMMTTHSMEEAQFLCDMIAIMDQGLIVAEGSPRRLITTYCKTNTITLSHASTAGCLETLSMPYSVDGGSVAIHTEDVDTTLKELLSCGVNLSEMAVHSANLEDVFLHLTGKKLRD</sequence>
<proteinExistence type="inferred from homology"/>
<dbReference type="InterPro" id="IPR003439">
    <property type="entry name" value="ABC_transporter-like_ATP-bd"/>
</dbReference>
<keyword evidence="8" id="KW-1185">Reference proteome</keyword>
<dbReference type="InterPro" id="IPR003593">
    <property type="entry name" value="AAA+_ATPase"/>
</dbReference>
<evidence type="ECO:0000259" key="6">
    <source>
        <dbReference type="PROSITE" id="PS50893"/>
    </source>
</evidence>
<name>A0A1M5VI97_9BACT</name>
<dbReference type="PANTHER" id="PTHR42711:SF5">
    <property type="entry name" value="ABC TRANSPORTER ATP-BINDING PROTEIN NATA"/>
    <property type="match status" value="1"/>
</dbReference>
<feature type="domain" description="ABC transporter" evidence="6">
    <location>
        <begin position="21"/>
        <end position="243"/>
    </location>
</feature>
<accession>A0A1M5VI97</accession>
<dbReference type="Proteomes" id="UP000184139">
    <property type="component" value="Unassembled WGS sequence"/>
</dbReference>
<dbReference type="SMART" id="SM00382">
    <property type="entry name" value="AAA"/>
    <property type="match status" value="1"/>
</dbReference>
<dbReference type="PROSITE" id="PS00211">
    <property type="entry name" value="ABC_TRANSPORTER_1"/>
    <property type="match status" value="1"/>
</dbReference>
<evidence type="ECO:0000256" key="2">
    <source>
        <dbReference type="ARBA" id="ARBA00022448"/>
    </source>
</evidence>
<keyword evidence="2" id="KW-0813">Transport</keyword>
<dbReference type="InterPro" id="IPR027417">
    <property type="entry name" value="P-loop_NTPase"/>
</dbReference>
<protein>
    <submittedName>
        <fullName evidence="7">ABC-2 type transport system ATP-binding protein</fullName>
    </submittedName>
</protein>
<evidence type="ECO:0000313" key="7">
    <source>
        <dbReference type="EMBL" id="SHH74908.1"/>
    </source>
</evidence>
<evidence type="ECO:0000256" key="1">
    <source>
        <dbReference type="ARBA" id="ARBA00005417"/>
    </source>
</evidence>
<evidence type="ECO:0000256" key="3">
    <source>
        <dbReference type="ARBA" id="ARBA00022458"/>
    </source>
</evidence>
<dbReference type="GO" id="GO:0016887">
    <property type="term" value="F:ATP hydrolysis activity"/>
    <property type="evidence" value="ECO:0007669"/>
    <property type="project" value="InterPro"/>
</dbReference>
<dbReference type="PANTHER" id="PTHR42711">
    <property type="entry name" value="ABC TRANSPORTER ATP-BINDING PROTEIN"/>
    <property type="match status" value="1"/>
</dbReference>
<keyword evidence="5 7" id="KW-0067">ATP-binding</keyword>